<name>A0ABY6YYE0_9BACL</name>
<evidence type="ECO:0000313" key="2">
    <source>
        <dbReference type="Proteomes" id="UP001164803"/>
    </source>
</evidence>
<dbReference type="InterPro" id="IPR025639">
    <property type="entry name" value="DruA"/>
</dbReference>
<proteinExistence type="predicted"/>
<dbReference type="Pfam" id="PF14236">
    <property type="entry name" value="DruA"/>
    <property type="match status" value="1"/>
</dbReference>
<protein>
    <submittedName>
        <fullName evidence="1">DUF4338 domain-containing protein</fullName>
    </submittedName>
</protein>
<sequence length="301" mass="34397">MDVPFWVGDREFTRDDMELIQVTVERFRGLSRKELAATLCENLSWKAPSGRLKVDACLKLLEDFEQAGLLSPTAVRRNPAKGNKGKELVGTPVETILSSSLKDVSPVSVDPVLSSELGDWNVTMQTYHPLGYRRPVGAHQRYWIRVQIQGGRKIVGCMLFGAAAKSLRTRELWIGWSPAQRTRYRARIVNNNRFLILPKVHIPHLASHSLALAARRIRSDWQSRYGYEPVILETFVEPEYSGTCYRAANWVNVGQTSGRGRQDEHHEYGTSVKSLWMYPLVRDWRERLVAPFPNPRIVDLD</sequence>
<reference evidence="1" key="1">
    <citation type="submission" date="2022-08" db="EMBL/GenBank/DDBJ databases">
        <title>Alicyclobacillus dauci DSM2870, complete genome.</title>
        <authorList>
            <person name="Wang Q."/>
            <person name="Cai R."/>
            <person name="Wang Z."/>
        </authorList>
    </citation>
    <scope>NUCLEOTIDE SEQUENCE</scope>
    <source>
        <strain evidence="1">DSM 28700</strain>
    </source>
</reference>
<gene>
    <name evidence="1" type="ORF">NZD86_14215</name>
</gene>
<keyword evidence="2" id="KW-1185">Reference proteome</keyword>
<dbReference type="Proteomes" id="UP001164803">
    <property type="component" value="Chromosome"/>
</dbReference>
<accession>A0ABY6YYE0</accession>
<dbReference type="EMBL" id="CP104064">
    <property type="protein sequence ID" value="WAH35452.1"/>
    <property type="molecule type" value="Genomic_DNA"/>
</dbReference>
<organism evidence="1 2">
    <name type="scientific">Alicyclobacillus dauci</name>
    <dbReference type="NCBI Taxonomy" id="1475485"/>
    <lineage>
        <taxon>Bacteria</taxon>
        <taxon>Bacillati</taxon>
        <taxon>Bacillota</taxon>
        <taxon>Bacilli</taxon>
        <taxon>Bacillales</taxon>
        <taxon>Alicyclobacillaceae</taxon>
        <taxon>Alicyclobacillus</taxon>
    </lineage>
</organism>
<dbReference type="RefSeq" id="WP_268042719.1">
    <property type="nucleotide sequence ID" value="NZ_CP104064.1"/>
</dbReference>
<evidence type="ECO:0000313" key="1">
    <source>
        <dbReference type="EMBL" id="WAH35452.1"/>
    </source>
</evidence>